<dbReference type="Proteomes" id="UP000199118">
    <property type="component" value="Unassembled WGS sequence"/>
</dbReference>
<gene>
    <name evidence="1" type="ORF">SAMN05444336_11286</name>
</gene>
<dbReference type="EMBL" id="FNMZ01000012">
    <property type="protein sequence ID" value="SDX89567.1"/>
    <property type="molecule type" value="Genomic_DNA"/>
</dbReference>
<name>A0A1H3FFM3_9RHOB</name>
<dbReference type="STRING" id="356660.SAMN05444336_11286"/>
<protein>
    <submittedName>
        <fullName evidence="1">Uncharacterized protein</fullName>
    </submittedName>
</protein>
<accession>A0A1H3FFM3</accession>
<dbReference type="RefSeq" id="WP_143040380.1">
    <property type="nucleotide sequence ID" value="NZ_FNMZ01000012.1"/>
</dbReference>
<evidence type="ECO:0000313" key="2">
    <source>
        <dbReference type="Proteomes" id="UP000199118"/>
    </source>
</evidence>
<evidence type="ECO:0000313" key="1">
    <source>
        <dbReference type="EMBL" id="SDX89567.1"/>
    </source>
</evidence>
<organism evidence="1 2">
    <name type="scientific">Albimonas donghaensis</name>
    <dbReference type="NCBI Taxonomy" id="356660"/>
    <lineage>
        <taxon>Bacteria</taxon>
        <taxon>Pseudomonadati</taxon>
        <taxon>Pseudomonadota</taxon>
        <taxon>Alphaproteobacteria</taxon>
        <taxon>Rhodobacterales</taxon>
        <taxon>Paracoccaceae</taxon>
        <taxon>Albimonas</taxon>
    </lineage>
</organism>
<dbReference type="AlphaFoldDB" id="A0A1H3FFM3"/>
<reference evidence="1 2" key="1">
    <citation type="submission" date="2016-10" db="EMBL/GenBank/DDBJ databases">
        <authorList>
            <person name="de Groot N.N."/>
        </authorList>
    </citation>
    <scope>NUCLEOTIDE SEQUENCE [LARGE SCALE GENOMIC DNA]</scope>
    <source>
        <strain evidence="1 2">DSM 17890</strain>
    </source>
</reference>
<sequence length="91" mass="10018">MAEDQHKMAMQAIGLAAQILTQQAEPLVRLVEAERSMHSHLHITDPTLYRRAIGDEGLRQQVKLAKAAMAFIAAVQDVKAEIAEREGRADG</sequence>
<keyword evidence="2" id="KW-1185">Reference proteome</keyword>
<proteinExistence type="predicted"/>
<dbReference type="OrthoDB" id="7870732at2"/>